<dbReference type="InterPro" id="IPR018060">
    <property type="entry name" value="HTH_AraC"/>
</dbReference>
<evidence type="ECO:0000313" key="6">
    <source>
        <dbReference type="EMBL" id="PSJ63578.1"/>
    </source>
</evidence>
<dbReference type="InterPro" id="IPR018062">
    <property type="entry name" value="HTH_AraC-typ_CS"/>
</dbReference>
<dbReference type="Pfam" id="PF14525">
    <property type="entry name" value="AraC_binding_2"/>
    <property type="match status" value="1"/>
</dbReference>
<name>A0A2P7SM85_9HYPH</name>
<keyword evidence="2" id="KW-0238">DNA-binding</keyword>
<dbReference type="InterPro" id="IPR050204">
    <property type="entry name" value="AraC_XylS_family_regulators"/>
</dbReference>
<dbReference type="PROSITE" id="PS00041">
    <property type="entry name" value="HTH_ARAC_FAMILY_1"/>
    <property type="match status" value="1"/>
</dbReference>
<evidence type="ECO:0000256" key="3">
    <source>
        <dbReference type="ARBA" id="ARBA00023163"/>
    </source>
</evidence>
<protein>
    <submittedName>
        <fullName evidence="6">AraC family transcriptional regulator</fullName>
    </submittedName>
</protein>
<dbReference type="InterPro" id="IPR035418">
    <property type="entry name" value="AraC-bd_2"/>
</dbReference>
<dbReference type="SUPFAM" id="SSF46689">
    <property type="entry name" value="Homeodomain-like"/>
    <property type="match status" value="1"/>
</dbReference>
<dbReference type="PANTHER" id="PTHR46796:SF6">
    <property type="entry name" value="ARAC SUBFAMILY"/>
    <property type="match status" value="1"/>
</dbReference>
<dbReference type="Pfam" id="PF12833">
    <property type="entry name" value="HTH_18"/>
    <property type="match status" value="1"/>
</dbReference>
<accession>A0A2P7SM85</accession>
<gene>
    <name evidence="6" type="ORF">C7I85_00110</name>
</gene>
<feature type="compositionally biased region" description="Polar residues" evidence="4">
    <location>
        <begin position="12"/>
        <end position="23"/>
    </location>
</feature>
<comment type="caution">
    <text evidence="6">The sequence shown here is derived from an EMBL/GenBank/DDBJ whole genome shotgun (WGS) entry which is preliminary data.</text>
</comment>
<feature type="region of interest" description="Disordered" evidence="4">
    <location>
        <begin position="1"/>
        <end position="23"/>
    </location>
</feature>
<dbReference type="PRINTS" id="PR00032">
    <property type="entry name" value="HTHARAC"/>
</dbReference>
<dbReference type="GO" id="GO:0043565">
    <property type="term" value="F:sequence-specific DNA binding"/>
    <property type="evidence" value="ECO:0007669"/>
    <property type="project" value="InterPro"/>
</dbReference>
<sequence length="327" mass="36038">MNGEGMDVIEVSQPSLTRASTQDVPESQRIDYWEAYNASSLTGIRCSTHDSRGLSASVARCEVQGLTLSDIRGNQHIVERTPQIVRNQPKDSIFACLLIEGSAFFYQHNRCLNISAGDVLIYDAEQPFLYGFPGIMRQILIDIPRSRLMDECRAGQLSTPVQIDGHVGAGRTLSGALRNAGLRLMAGTRPEDAERCWQLISTIFNGGPGMQRSRILPLVEAKSIISSHLSNTELGPEFVAERLGISVRHLNRLFGGEDVTVGEHIRNERLDSAHRDLSDAGQAGATIGEIAYRWGFADLGNFNRVFKQRFATTPSEARKKGLLKLLS</sequence>
<evidence type="ECO:0000256" key="4">
    <source>
        <dbReference type="SAM" id="MobiDB-lite"/>
    </source>
</evidence>
<reference evidence="6 7" key="1">
    <citation type="submission" date="2018-03" db="EMBL/GenBank/DDBJ databases">
        <title>The draft genome of Mesorhizobium soli JCM 19897.</title>
        <authorList>
            <person name="Li L."/>
            <person name="Liu L."/>
            <person name="Liang L."/>
            <person name="Wang T."/>
            <person name="Zhang X."/>
        </authorList>
    </citation>
    <scope>NUCLEOTIDE SEQUENCE [LARGE SCALE GENOMIC DNA]</scope>
    <source>
        <strain evidence="6 7">JCM 19897</strain>
    </source>
</reference>
<keyword evidence="7" id="KW-1185">Reference proteome</keyword>
<dbReference type="PROSITE" id="PS01124">
    <property type="entry name" value="HTH_ARAC_FAMILY_2"/>
    <property type="match status" value="1"/>
</dbReference>
<evidence type="ECO:0000256" key="1">
    <source>
        <dbReference type="ARBA" id="ARBA00023015"/>
    </source>
</evidence>
<dbReference type="InterPro" id="IPR020449">
    <property type="entry name" value="Tscrpt_reg_AraC-type_HTH"/>
</dbReference>
<feature type="domain" description="HTH araC/xylS-type" evidence="5">
    <location>
        <begin position="219"/>
        <end position="320"/>
    </location>
</feature>
<proteinExistence type="predicted"/>
<dbReference type="SMART" id="SM00342">
    <property type="entry name" value="HTH_ARAC"/>
    <property type="match status" value="1"/>
</dbReference>
<keyword evidence="1" id="KW-0805">Transcription regulation</keyword>
<dbReference type="EMBL" id="PXYL01000001">
    <property type="protein sequence ID" value="PSJ63578.1"/>
    <property type="molecule type" value="Genomic_DNA"/>
</dbReference>
<keyword evidence="3" id="KW-0804">Transcription</keyword>
<organism evidence="6 7">
    <name type="scientific">Pseudaminobacter soli</name>
    <name type="common">ex Li et al. 2025</name>
    <dbReference type="NCBI Taxonomy" id="1295366"/>
    <lineage>
        <taxon>Bacteria</taxon>
        <taxon>Pseudomonadati</taxon>
        <taxon>Pseudomonadota</taxon>
        <taxon>Alphaproteobacteria</taxon>
        <taxon>Hyphomicrobiales</taxon>
        <taxon>Phyllobacteriaceae</taxon>
        <taxon>Pseudaminobacter</taxon>
    </lineage>
</organism>
<dbReference type="InterPro" id="IPR009057">
    <property type="entry name" value="Homeodomain-like_sf"/>
</dbReference>
<dbReference type="OrthoDB" id="252470at2"/>
<dbReference type="AlphaFoldDB" id="A0A2P7SM85"/>
<dbReference type="Proteomes" id="UP000240653">
    <property type="component" value="Unassembled WGS sequence"/>
</dbReference>
<dbReference type="Gene3D" id="1.10.10.60">
    <property type="entry name" value="Homeodomain-like"/>
    <property type="match status" value="1"/>
</dbReference>
<evidence type="ECO:0000256" key="2">
    <source>
        <dbReference type="ARBA" id="ARBA00023125"/>
    </source>
</evidence>
<evidence type="ECO:0000259" key="5">
    <source>
        <dbReference type="PROSITE" id="PS01124"/>
    </source>
</evidence>
<dbReference type="PANTHER" id="PTHR46796">
    <property type="entry name" value="HTH-TYPE TRANSCRIPTIONAL ACTIVATOR RHAS-RELATED"/>
    <property type="match status" value="1"/>
</dbReference>
<evidence type="ECO:0000313" key="7">
    <source>
        <dbReference type="Proteomes" id="UP000240653"/>
    </source>
</evidence>
<dbReference type="GO" id="GO:0003700">
    <property type="term" value="F:DNA-binding transcription factor activity"/>
    <property type="evidence" value="ECO:0007669"/>
    <property type="project" value="InterPro"/>
</dbReference>